<keyword evidence="3" id="KW-1185">Reference proteome</keyword>
<protein>
    <submittedName>
        <fullName evidence="2">Uncharacterized protein</fullName>
    </submittedName>
</protein>
<dbReference type="Proteomes" id="UP000663866">
    <property type="component" value="Unassembled WGS sequence"/>
</dbReference>
<sequence length="61" mass="6697">MTRRRSSATMAVLYSATETRLRSVSHSSVGSSHLNIPTYTNGDRQHVSNSSICITESPFPN</sequence>
<evidence type="ECO:0000313" key="3">
    <source>
        <dbReference type="Proteomes" id="UP000663866"/>
    </source>
</evidence>
<reference evidence="2" key="1">
    <citation type="submission" date="2021-02" db="EMBL/GenBank/DDBJ databases">
        <authorList>
            <person name="Nowell W R."/>
        </authorList>
    </citation>
    <scope>NUCLEOTIDE SEQUENCE</scope>
</reference>
<evidence type="ECO:0000313" key="2">
    <source>
        <dbReference type="EMBL" id="CAF4743867.1"/>
    </source>
</evidence>
<feature type="non-terminal residue" evidence="2">
    <location>
        <position position="61"/>
    </location>
</feature>
<dbReference type="EMBL" id="CAJOBG010111968">
    <property type="protein sequence ID" value="CAF4743867.1"/>
    <property type="molecule type" value="Genomic_DNA"/>
</dbReference>
<feature type="compositionally biased region" description="Low complexity" evidence="1">
    <location>
        <begin position="24"/>
        <end position="33"/>
    </location>
</feature>
<feature type="region of interest" description="Disordered" evidence="1">
    <location>
        <begin position="24"/>
        <end position="46"/>
    </location>
</feature>
<gene>
    <name evidence="2" type="ORF">OVN521_LOCUS49912</name>
</gene>
<dbReference type="AlphaFoldDB" id="A0A821L134"/>
<comment type="caution">
    <text evidence="2">The sequence shown here is derived from an EMBL/GenBank/DDBJ whole genome shotgun (WGS) entry which is preliminary data.</text>
</comment>
<accession>A0A821L134</accession>
<name>A0A821L134_9BILA</name>
<organism evidence="2 3">
    <name type="scientific">Rotaria magnacalcarata</name>
    <dbReference type="NCBI Taxonomy" id="392030"/>
    <lineage>
        <taxon>Eukaryota</taxon>
        <taxon>Metazoa</taxon>
        <taxon>Spiralia</taxon>
        <taxon>Gnathifera</taxon>
        <taxon>Rotifera</taxon>
        <taxon>Eurotatoria</taxon>
        <taxon>Bdelloidea</taxon>
        <taxon>Philodinida</taxon>
        <taxon>Philodinidae</taxon>
        <taxon>Rotaria</taxon>
    </lineage>
</organism>
<proteinExistence type="predicted"/>
<feature type="compositionally biased region" description="Polar residues" evidence="1">
    <location>
        <begin position="34"/>
        <end position="46"/>
    </location>
</feature>
<evidence type="ECO:0000256" key="1">
    <source>
        <dbReference type="SAM" id="MobiDB-lite"/>
    </source>
</evidence>